<dbReference type="PANTHER" id="PTHR32248:SF4">
    <property type="entry name" value="RNA POLYMERASE SIGMA-54 FACTOR"/>
    <property type="match status" value="1"/>
</dbReference>
<keyword evidence="4" id="KW-0548">Nucleotidyltransferase</keyword>
<dbReference type="Proteomes" id="UP000019681">
    <property type="component" value="Unassembled WGS sequence"/>
</dbReference>
<dbReference type="EMBL" id="AZQP01000009">
    <property type="protein sequence ID" value="EYE89072.1"/>
    <property type="molecule type" value="Genomic_DNA"/>
</dbReference>
<dbReference type="GO" id="GO:0016779">
    <property type="term" value="F:nucleotidyltransferase activity"/>
    <property type="evidence" value="ECO:0007669"/>
    <property type="project" value="UniProtKB-KW"/>
</dbReference>
<keyword evidence="12" id="KW-1185">Reference proteome</keyword>
<dbReference type="Pfam" id="PF04963">
    <property type="entry name" value="Sigma54_CBD"/>
    <property type="match status" value="1"/>
</dbReference>
<accession>A0A017RWP5</accession>
<dbReference type="GO" id="GO:0000428">
    <property type="term" value="C:DNA-directed RNA polymerase complex"/>
    <property type="evidence" value="ECO:0007669"/>
    <property type="project" value="UniProtKB-KW"/>
</dbReference>
<keyword evidence="3" id="KW-0808">Transferase</keyword>
<dbReference type="PROSITE" id="PS00718">
    <property type="entry name" value="SIGMA54_2"/>
    <property type="match status" value="1"/>
</dbReference>
<sequence length="452" mass="53006">MKLDFNLQLQQEQKLIMTQQLQLAVKILQLTSFELEQFCQEQLIENPMLDIDEDNRPLEDNIDIRSTLDYLDEYKESDDNQNDLYGENDYISPFTFISRKADLWEYLKEQLYLVPTTKKSRMIGEYIIDNIDENGYLTVDEKIICKQCNASFDDVANMIKIIQGFDPVGVCARDVKESLLIQTRARGIKDDCLENIILYMLEDIANNRLDKIMKETGLDREKLEGYIEIIRTLNPKPGTFISNEEIKYIIPDVIIEKVNGEYNVTINDYATPQLKINKTYKKFLSDKNSPEYRYVKNKIDSAIWLLKSIEQRKSTIKRVVESIVKFQYQYFEYDYDLKPLSLKHIADETGLHESTVSRAIKGKYVQTPKGLYEIKNFLIKGIQNNEGLDISTQKIKKKLKEIIKNENVNKPYSDQQISDIFKRENIDVSRRTIAKYREEMGIPSSSKRKNKF</sequence>
<evidence type="ECO:0000256" key="2">
    <source>
        <dbReference type="ARBA" id="ARBA00022478"/>
    </source>
</evidence>
<evidence type="ECO:0000256" key="6">
    <source>
        <dbReference type="ARBA" id="ARBA00023082"/>
    </source>
</evidence>
<dbReference type="NCBIfam" id="TIGR02395">
    <property type="entry name" value="rpoN_sigma"/>
    <property type="match status" value="1"/>
</dbReference>
<evidence type="ECO:0000313" key="12">
    <source>
        <dbReference type="Proteomes" id="UP000019681"/>
    </source>
</evidence>
<keyword evidence="2" id="KW-0240">DNA-directed RNA polymerase</keyword>
<evidence type="ECO:0000256" key="7">
    <source>
        <dbReference type="ARBA" id="ARBA00023125"/>
    </source>
</evidence>
<dbReference type="Pfam" id="PF00309">
    <property type="entry name" value="Sigma54_AID"/>
    <property type="match status" value="1"/>
</dbReference>
<keyword evidence="5" id="KW-0805">Transcription regulation</keyword>
<dbReference type="InterPro" id="IPR007046">
    <property type="entry name" value="RNA_pol_sigma_54_core-bd"/>
</dbReference>
<keyword evidence="8" id="KW-0804">Transcription</keyword>
<dbReference type="OrthoDB" id="9814402at2"/>
<dbReference type="InterPro" id="IPR000394">
    <property type="entry name" value="RNA_pol_sigma_54"/>
</dbReference>
<dbReference type="GO" id="GO:0016987">
    <property type="term" value="F:sigma factor activity"/>
    <property type="evidence" value="ECO:0007669"/>
    <property type="project" value="UniProtKB-KW"/>
</dbReference>
<dbReference type="GO" id="GO:0003677">
    <property type="term" value="F:DNA binding"/>
    <property type="evidence" value="ECO:0007669"/>
    <property type="project" value="UniProtKB-KW"/>
</dbReference>
<organism evidence="11 12">
    <name type="scientific">Fervidicella metallireducens AeB</name>
    <dbReference type="NCBI Taxonomy" id="1403537"/>
    <lineage>
        <taxon>Bacteria</taxon>
        <taxon>Bacillati</taxon>
        <taxon>Bacillota</taxon>
        <taxon>Clostridia</taxon>
        <taxon>Eubacteriales</taxon>
        <taxon>Clostridiaceae</taxon>
        <taxon>Fervidicella</taxon>
    </lineage>
</organism>
<evidence type="ECO:0000313" key="11">
    <source>
        <dbReference type="EMBL" id="EYE89072.1"/>
    </source>
</evidence>
<dbReference type="PROSITE" id="PS50044">
    <property type="entry name" value="SIGMA54_3"/>
    <property type="match status" value="1"/>
</dbReference>
<reference evidence="11 12" key="1">
    <citation type="journal article" date="2014" name="Genome Announc.">
        <title>Draft Genome Sequence of Fervidicella metallireducens Strain AeBT, an Iron-Reducing Thermoanaerobe from the Great Artesian Basin.</title>
        <authorList>
            <person name="Patel B.K."/>
        </authorList>
    </citation>
    <scope>NUCLEOTIDE SEQUENCE [LARGE SCALE GENOMIC DNA]</scope>
    <source>
        <strain evidence="11 12">AeB</strain>
    </source>
</reference>
<gene>
    <name evidence="11" type="ORF">Q428_04570</name>
</gene>
<feature type="domain" description="RNA polymerase sigma factor 54 DNA-binding" evidence="9">
    <location>
        <begin position="294"/>
        <end position="449"/>
    </location>
</feature>
<dbReference type="STRING" id="1403537.Q428_04570"/>
<protein>
    <submittedName>
        <fullName evidence="11">RNA polymerase sigma54 factor</fullName>
    </submittedName>
</protein>
<dbReference type="GO" id="GO:0006352">
    <property type="term" value="P:DNA-templated transcription initiation"/>
    <property type="evidence" value="ECO:0007669"/>
    <property type="project" value="InterPro"/>
</dbReference>
<evidence type="ECO:0000256" key="5">
    <source>
        <dbReference type="ARBA" id="ARBA00023015"/>
    </source>
</evidence>
<dbReference type="Gene3D" id="1.10.10.1330">
    <property type="entry name" value="RNA polymerase sigma-54 factor, core-binding domain"/>
    <property type="match status" value="1"/>
</dbReference>
<evidence type="ECO:0000259" key="10">
    <source>
        <dbReference type="Pfam" id="PF04963"/>
    </source>
</evidence>
<dbReference type="GO" id="GO:0001216">
    <property type="term" value="F:DNA-binding transcription activator activity"/>
    <property type="evidence" value="ECO:0007669"/>
    <property type="project" value="InterPro"/>
</dbReference>
<dbReference type="PANTHER" id="PTHR32248">
    <property type="entry name" value="RNA POLYMERASE SIGMA-54 FACTOR"/>
    <property type="match status" value="1"/>
</dbReference>
<comment type="caution">
    <text evidence="11">The sequence shown here is derived from an EMBL/GenBank/DDBJ whole genome shotgun (WGS) entry which is preliminary data.</text>
</comment>
<dbReference type="InterPro" id="IPR038709">
    <property type="entry name" value="RpoN_core-bd_sf"/>
</dbReference>
<evidence type="ECO:0000256" key="1">
    <source>
        <dbReference type="ARBA" id="ARBA00008798"/>
    </source>
</evidence>
<name>A0A017RWP5_9CLOT</name>
<dbReference type="PIRSF" id="PIRSF000774">
    <property type="entry name" value="RpoN"/>
    <property type="match status" value="1"/>
</dbReference>
<dbReference type="RefSeq" id="WP_035378562.1">
    <property type="nucleotide sequence ID" value="NZ_AZQP01000009.1"/>
</dbReference>
<evidence type="ECO:0000256" key="8">
    <source>
        <dbReference type="ARBA" id="ARBA00023163"/>
    </source>
</evidence>
<proteinExistence type="inferred from homology"/>
<feature type="domain" description="RNA polymerase sigma factor 54 core-binding" evidence="10">
    <location>
        <begin position="95"/>
        <end position="280"/>
    </location>
</feature>
<keyword evidence="7" id="KW-0238">DNA-binding</keyword>
<dbReference type="InterPro" id="IPR007634">
    <property type="entry name" value="RNA_pol_sigma_54_DNA-bd"/>
</dbReference>
<evidence type="ECO:0000259" key="9">
    <source>
        <dbReference type="Pfam" id="PF04552"/>
    </source>
</evidence>
<dbReference type="Gene3D" id="1.10.10.60">
    <property type="entry name" value="Homeodomain-like"/>
    <property type="match status" value="1"/>
</dbReference>
<dbReference type="Pfam" id="PF04552">
    <property type="entry name" value="Sigma54_DBD"/>
    <property type="match status" value="1"/>
</dbReference>
<dbReference type="PRINTS" id="PR00045">
    <property type="entry name" value="SIGMA54FCT"/>
</dbReference>
<dbReference type="PROSITE" id="PS00717">
    <property type="entry name" value="SIGMA54_1"/>
    <property type="match status" value="1"/>
</dbReference>
<evidence type="ECO:0000256" key="4">
    <source>
        <dbReference type="ARBA" id="ARBA00022695"/>
    </source>
</evidence>
<evidence type="ECO:0000256" key="3">
    <source>
        <dbReference type="ARBA" id="ARBA00022679"/>
    </source>
</evidence>
<comment type="similarity">
    <text evidence="1">Belongs to the sigma-54 factor family.</text>
</comment>
<keyword evidence="6" id="KW-0731">Sigma factor</keyword>
<dbReference type="AlphaFoldDB" id="A0A017RWP5"/>